<dbReference type="InterPro" id="IPR018060">
    <property type="entry name" value="HTH_AraC"/>
</dbReference>
<accession>A0A094JLV2</accession>
<reference evidence="3 4" key="1">
    <citation type="submission" date="2014-06" db="EMBL/GenBank/DDBJ databases">
        <title>Shewanella sp. YQH10.</title>
        <authorList>
            <person name="Liu Y."/>
            <person name="Zeng R."/>
        </authorList>
    </citation>
    <scope>NUCLEOTIDE SEQUENCE [LARGE SCALE GENOMIC DNA]</scope>
    <source>
        <strain evidence="3 4">YQH10</strain>
    </source>
</reference>
<dbReference type="PANTHER" id="PTHR47894:SF1">
    <property type="entry name" value="HTH-TYPE TRANSCRIPTIONAL REGULATOR VQSM"/>
    <property type="match status" value="1"/>
</dbReference>
<dbReference type="eggNOG" id="COG2207">
    <property type="taxonomic scope" value="Bacteria"/>
</dbReference>
<protein>
    <recommendedName>
        <fullName evidence="2">HTH araC/xylS-type domain-containing protein</fullName>
    </recommendedName>
</protein>
<comment type="caution">
    <text evidence="3">The sequence shown here is derived from an EMBL/GenBank/DDBJ whole genome shotgun (WGS) entry which is preliminary data.</text>
</comment>
<evidence type="ECO:0000259" key="2">
    <source>
        <dbReference type="PROSITE" id="PS01124"/>
    </source>
</evidence>
<sequence length="338" mass="38575">MALATGFGLNDAVLPIGLVSGLVELAQQQQLDIDKLLRGSRLFYDDLTEPQRCISPAQWLLLIERLCKLHAESDALALLYGQQQALNHHSLVTSLWSSAANLAQALRLAHKSLPLLQPLVLLRVRQRSDELILQLQPSFALGAQQRFVFSAMLSALRTLLRQQLGASLQLHIDLPWAEPRWQPHFHAALGEQLRFDAPCCAIYLKRECLFMPFAEAAPLRRQQLFNQARATLSQWPYRESLQSQLRRLCRRNLNSGVSLEQAASYLQCSPATLKRRLKQDGISFQQLQDAVRREEVLLRLDIYGYSNRQLADCLNISDMHNFRRAFKRWTGVVPSSFR</sequence>
<dbReference type="PROSITE" id="PS01124">
    <property type="entry name" value="HTH_ARAC_FAMILY_2"/>
    <property type="match status" value="1"/>
</dbReference>
<organism evidence="3 4">
    <name type="scientific">Shewanella mangrovi</name>
    <dbReference type="NCBI Taxonomy" id="1515746"/>
    <lineage>
        <taxon>Bacteria</taxon>
        <taxon>Pseudomonadati</taxon>
        <taxon>Pseudomonadota</taxon>
        <taxon>Gammaproteobacteria</taxon>
        <taxon>Alteromonadales</taxon>
        <taxon>Shewanellaceae</taxon>
        <taxon>Shewanella</taxon>
    </lineage>
</organism>
<feature type="domain" description="HTH araC/xylS-type" evidence="2">
    <location>
        <begin position="243"/>
        <end position="338"/>
    </location>
</feature>
<dbReference type="OrthoDB" id="5582699at2"/>
<dbReference type="Gene3D" id="1.10.10.60">
    <property type="entry name" value="Homeodomain-like"/>
    <property type="match status" value="1"/>
</dbReference>
<dbReference type="GO" id="GO:0000976">
    <property type="term" value="F:transcription cis-regulatory region binding"/>
    <property type="evidence" value="ECO:0007669"/>
    <property type="project" value="TreeGrafter"/>
</dbReference>
<dbReference type="InterPro" id="IPR032687">
    <property type="entry name" value="AraC-type_N"/>
</dbReference>
<dbReference type="SMART" id="SM00342">
    <property type="entry name" value="HTH_ARAC"/>
    <property type="match status" value="1"/>
</dbReference>
<dbReference type="GO" id="GO:0005829">
    <property type="term" value="C:cytosol"/>
    <property type="evidence" value="ECO:0007669"/>
    <property type="project" value="TreeGrafter"/>
</dbReference>
<dbReference type="Pfam" id="PF12625">
    <property type="entry name" value="Arabinose_bd"/>
    <property type="match status" value="1"/>
</dbReference>
<keyword evidence="4" id="KW-1185">Reference proteome</keyword>
<dbReference type="EMBL" id="JPEO01000001">
    <property type="protein sequence ID" value="KFZ39034.1"/>
    <property type="molecule type" value="Genomic_DNA"/>
</dbReference>
<keyword evidence="1" id="KW-0238">DNA-binding</keyword>
<dbReference type="GO" id="GO:0003700">
    <property type="term" value="F:DNA-binding transcription factor activity"/>
    <property type="evidence" value="ECO:0007669"/>
    <property type="project" value="InterPro"/>
</dbReference>
<gene>
    <name evidence="3" type="ORF">HR45_01155</name>
</gene>
<evidence type="ECO:0000256" key="1">
    <source>
        <dbReference type="ARBA" id="ARBA00023125"/>
    </source>
</evidence>
<evidence type="ECO:0000313" key="4">
    <source>
        <dbReference type="Proteomes" id="UP000029264"/>
    </source>
</evidence>
<evidence type="ECO:0000313" key="3">
    <source>
        <dbReference type="EMBL" id="KFZ39034.1"/>
    </source>
</evidence>
<dbReference type="Pfam" id="PF12833">
    <property type="entry name" value="HTH_18"/>
    <property type="match status" value="1"/>
</dbReference>
<dbReference type="Proteomes" id="UP000029264">
    <property type="component" value="Unassembled WGS sequence"/>
</dbReference>
<dbReference type="STRING" id="1515746.HR45_01155"/>
<dbReference type="AlphaFoldDB" id="A0A094JLV2"/>
<dbReference type="RefSeq" id="WP_037438848.1">
    <property type="nucleotide sequence ID" value="NZ_JPEO01000001.1"/>
</dbReference>
<name>A0A094JLV2_9GAMM</name>
<proteinExistence type="predicted"/>
<dbReference type="PANTHER" id="PTHR47894">
    <property type="entry name" value="HTH-TYPE TRANSCRIPTIONAL REGULATOR GADX"/>
    <property type="match status" value="1"/>
</dbReference>